<name>A0A134A143_9FUSO</name>
<dbReference type="EMBL" id="LSDD01000133">
    <property type="protein sequence ID" value="KXB61417.1"/>
    <property type="molecule type" value="Genomic_DNA"/>
</dbReference>
<keyword evidence="2" id="KW-1185">Reference proteome</keyword>
<organism evidence="1 2">
    <name type="scientific">Leptotrichia wadei</name>
    <dbReference type="NCBI Taxonomy" id="157687"/>
    <lineage>
        <taxon>Bacteria</taxon>
        <taxon>Fusobacteriati</taxon>
        <taxon>Fusobacteriota</taxon>
        <taxon>Fusobacteriia</taxon>
        <taxon>Fusobacteriales</taxon>
        <taxon>Leptotrichiaceae</taxon>
        <taxon>Leptotrichia</taxon>
    </lineage>
</organism>
<accession>A0A134A143</accession>
<dbReference type="OrthoDB" id="8657476at2"/>
<dbReference type="RefSeq" id="WP_060918367.1">
    <property type="nucleotide sequence ID" value="NZ_KQ960101.1"/>
</dbReference>
<dbReference type="STRING" id="157687.HMPREF3180_01787"/>
<sequence length="152" mass="17993">MKYVAVDEQDYKGFEEYIESLKKSGMELSEEEIQEIKNDINNQVAFCLMNNDKKFDEIFEKVSEINEEAYLNGYGWAALIESYLETNYPELYENYDSDPEAGGYVGRYIGNTEENWEKIRKVAEIVEDLIENEDKIYKYIEENGDDIFWDSF</sequence>
<comment type="caution">
    <text evidence="1">The sequence shown here is derived from an EMBL/GenBank/DDBJ whole genome shotgun (WGS) entry which is preliminary data.</text>
</comment>
<protein>
    <submittedName>
        <fullName evidence="1">Uncharacterized protein</fullName>
    </submittedName>
</protein>
<gene>
    <name evidence="1" type="ORF">HMPREF3180_01787</name>
</gene>
<dbReference type="InterPro" id="IPR028956">
    <property type="entry name" value="Imm51"/>
</dbReference>
<dbReference type="PATRIC" id="fig|157687.3.peg.1780"/>
<evidence type="ECO:0000313" key="2">
    <source>
        <dbReference type="Proteomes" id="UP000070483"/>
    </source>
</evidence>
<dbReference type="AlphaFoldDB" id="A0A134A143"/>
<evidence type="ECO:0000313" key="1">
    <source>
        <dbReference type="EMBL" id="KXB61417.1"/>
    </source>
</evidence>
<dbReference type="Pfam" id="PF15595">
    <property type="entry name" value="Imm51"/>
    <property type="match status" value="1"/>
</dbReference>
<reference evidence="2" key="1">
    <citation type="submission" date="2016-01" db="EMBL/GenBank/DDBJ databases">
        <authorList>
            <person name="Mitreva M."/>
            <person name="Pepin K.H."/>
            <person name="Mihindukulasuriya K.A."/>
            <person name="Fulton R."/>
            <person name="Fronick C."/>
            <person name="O'Laughlin M."/>
            <person name="Miner T."/>
            <person name="Herter B."/>
            <person name="Rosa B.A."/>
            <person name="Cordes M."/>
            <person name="Tomlinson C."/>
            <person name="Wollam A."/>
            <person name="Palsikar V.B."/>
            <person name="Mardis E.R."/>
            <person name="Wilson R.K."/>
        </authorList>
    </citation>
    <scope>NUCLEOTIDE SEQUENCE [LARGE SCALE GENOMIC DNA]</scope>
    <source>
        <strain evidence="2">KA00185</strain>
    </source>
</reference>
<proteinExistence type="predicted"/>
<dbReference type="Proteomes" id="UP000070483">
    <property type="component" value="Unassembled WGS sequence"/>
</dbReference>